<reference evidence="2 3" key="1">
    <citation type="journal article" date="2016" name="Nat. Commun.">
        <title>Thousands of microbial genomes shed light on interconnected biogeochemical processes in an aquifer system.</title>
        <authorList>
            <person name="Anantharaman K."/>
            <person name="Brown C.T."/>
            <person name="Hug L.A."/>
            <person name="Sharon I."/>
            <person name="Castelle C.J."/>
            <person name="Probst A.J."/>
            <person name="Thomas B.C."/>
            <person name="Singh A."/>
            <person name="Wilkins M.J."/>
            <person name="Karaoz U."/>
            <person name="Brodie E.L."/>
            <person name="Williams K.H."/>
            <person name="Hubbard S.S."/>
            <person name="Banfield J.F."/>
        </authorList>
    </citation>
    <scope>NUCLEOTIDE SEQUENCE [LARGE SCALE GENOMIC DNA]</scope>
</reference>
<feature type="domain" description="Protein kinase" evidence="1">
    <location>
        <begin position="57"/>
        <end position="329"/>
    </location>
</feature>
<dbReference type="AlphaFoldDB" id="A0A1F5FXB2"/>
<gene>
    <name evidence="2" type="ORF">A2165_03550</name>
</gene>
<dbReference type="EMBL" id="MFAU01000027">
    <property type="protein sequence ID" value="OGD84215.1"/>
    <property type="molecule type" value="Genomic_DNA"/>
</dbReference>
<dbReference type="InterPro" id="IPR011009">
    <property type="entry name" value="Kinase-like_dom_sf"/>
</dbReference>
<accession>A0A1F5FXB2</accession>
<dbReference type="PANTHER" id="PTHR24347">
    <property type="entry name" value="SERINE/THREONINE-PROTEIN KINASE"/>
    <property type="match status" value="1"/>
</dbReference>
<dbReference type="SUPFAM" id="SSF56112">
    <property type="entry name" value="Protein kinase-like (PK-like)"/>
    <property type="match status" value="1"/>
</dbReference>
<proteinExistence type="predicted"/>
<dbReference type="GO" id="GO:0005524">
    <property type="term" value="F:ATP binding"/>
    <property type="evidence" value="ECO:0007669"/>
    <property type="project" value="InterPro"/>
</dbReference>
<dbReference type="PROSITE" id="PS50011">
    <property type="entry name" value="PROTEIN_KINASE_DOM"/>
    <property type="match status" value="1"/>
</dbReference>
<dbReference type="Pfam" id="PF00069">
    <property type="entry name" value="Pkinase"/>
    <property type="match status" value="1"/>
</dbReference>
<organism evidence="2 3">
    <name type="scientific">Candidatus Curtissbacteria bacterium RBG_13_40_7</name>
    <dbReference type="NCBI Taxonomy" id="1797706"/>
    <lineage>
        <taxon>Bacteria</taxon>
        <taxon>Candidatus Curtissiibacteriota</taxon>
    </lineage>
</organism>
<comment type="caution">
    <text evidence="2">The sequence shown here is derived from an EMBL/GenBank/DDBJ whole genome shotgun (WGS) entry which is preliminary data.</text>
</comment>
<evidence type="ECO:0000259" key="1">
    <source>
        <dbReference type="PROSITE" id="PS50011"/>
    </source>
</evidence>
<dbReference type="GO" id="GO:0004672">
    <property type="term" value="F:protein kinase activity"/>
    <property type="evidence" value="ECO:0007669"/>
    <property type="project" value="InterPro"/>
</dbReference>
<name>A0A1F5FXB2_9BACT</name>
<dbReference type="Gene3D" id="1.10.510.10">
    <property type="entry name" value="Transferase(Phosphotransferase) domain 1"/>
    <property type="match status" value="1"/>
</dbReference>
<dbReference type="SMART" id="SM00220">
    <property type="entry name" value="S_TKc"/>
    <property type="match status" value="1"/>
</dbReference>
<evidence type="ECO:0000313" key="2">
    <source>
        <dbReference type="EMBL" id="OGD84215.1"/>
    </source>
</evidence>
<sequence>MHERWNRDRSKIEANHPPMFSAGLDSFIPPLPELSHESFQYFNDENGNMVIQTDENYTRVLKVGSEPQYRPFAVLRQFDTNMIRNFILMADDIKTDDLVIAKTAMPHRILKEAEIMQVSRHPNVAELLDIAVCGNQAYLIIEWLPGGDLANWIRNGNNLVSEVAAVFEQCAQAIDSVNKQGYIYADTKPPNIMFSRKDTVKLIDFENCSQIDAVDNSAPPSDFVTDKYAPPEQKNPFGDQRLYLQTDVFSLAAVLYEMLTGNQDYLSDVDREHFVQGDSELTVLEDYGKGISSSQQRALTRLLRRALSKDYRQRHPNVRVLNEEVQSILIT</sequence>
<dbReference type="Proteomes" id="UP000179252">
    <property type="component" value="Unassembled WGS sequence"/>
</dbReference>
<protein>
    <recommendedName>
        <fullName evidence="1">Protein kinase domain-containing protein</fullName>
    </recommendedName>
</protein>
<dbReference type="InterPro" id="IPR000719">
    <property type="entry name" value="Prot_kinase_dom"/>
</dbReference>
<evidence type="ECO:0000313" key="3">
    <source>
        <dbReference type="Proteomes" id="UP000179252"/>
    </source>
</evidence>